<feature type="region of interest" description="Disordered" evidence="1">
    <location>
        <begin position="1"/>
        <end position="63"/>
    </location>
</feature>
<keyword evidence="3" id="KW-1185">Reference proteome</keyword>
<sequence length="63" mass="6955">MYASMPDTITSVMHSAQRDGSLARNSNHSRENQHNISSDASNWQRQNARGISALGDPEEGLEK</sequence>
<proteinExistence type="predicted"/>
<dbReference type="AlphaFoldDB" id="A0A5B7CZ11"/>
<dbReference type="Proteomes" id="UP000324222">
    <property type="component" value="Unassembled WGS sequence"/>
</dbReference>
<gene>
    <name evidence="2" type="ORF">E2C01_006324</name>
</gene>
<protein>
    <submittedName>
        <fullName evidence="2">Uncharacterized protein</fullName>
    </submittedName>
</protein>
<reference evidence="2 3" key="1">
    <citation type="submission" date="2019-05" db="EMBL/GenBank/DDBJ databases">
        <title>Another draft genome of Portunus trituberculatus and its Hox gene families provides insights of decapod evolution.</title>
        <authorList>
            <person name="Jeong J.-H."/>
            <person name="Song I."/>
            <person name="Kim S."/>
            <person name="Choi T."/>
            <person name="Kim D."/>
            <person name="Ryu S."/>
            <person name="Kim W."/>
        </authorList>
    </citation>
    <scope>NUCLEOTIDE SEQUENCE [LARGE SCALE GENOMIC DNA]</scope>
    <source>
        <tissue evidence="2">Muscle</tissue>
    </source>
</reference>
<evidence type="ECO:0000313" key="2">
    <source>
        <dbReference type="EMBL" id="MPC13586.1"/>
    </source>
</evidence>
<dbReference type="EMBL" id="VSRR010000291">
    <property type="protein sequence ID" value="MPC13586.1"/>
    <property type="molecule type" value="Genomic_DNA"/>
</dbReference>
<accession>A0A5B7CZ11</accession>
<feature type="compositionally biased region" description="Polar residues" evidence="1">
    <location>
        <begin position="34"/>
        <end position="49"/>
    </location>
</feature>
<evidence type="ECO:0000313" key="3">
    <source>
        <dbReference type="Proteomes" id="UP000324222"/>
    </source>
</evidence>
<organism evidence="2 3">
    <name type="scientific">Portunus trituberculatus</name>
    <name type="common">Swimming crab</name>
    <name type="synonym">Neptunus trituberculatus</name>
    <dbReference type="NCBI Taxonomy" id="210409"/>
    <lineage>
        <taxon>Eukaryota</taxon>
        <taxon>Metazoa</taxon>
        <taxon>Ecdysozoa</taxon>
        <taxon>Arthropoda</taxon>
        <taxon>Crustacea</taxon>
        <taxon>Multicrustacea</taxon>
        <taxon>Malacostraca</taxon>
        <taxon>Eumalacostraca</taxon>
        <taxon>Eucarida</taxon>
        <taxon>Decapoda</taxon>
        <taxon>Pleocyemata</taxon>
        <taxon>Brachyura</taxon>
        <taxon>Eubrachyura</taxon>
        <taxon>Portunoidea</taxon>
        <taxon>Portunidae</taxon>
        <taxon>Portuninae</taxon>
        <taxon>Portunus</taxon>
    </lineage>
</organism>
<evidence type="ECO:0000256" key="1">
    <source>
        <dbReference type="SAM" id="MobiDB-lite"/>
    </source>
</evidence>
<name>A0A5B7CZ11_PORTR</name>
<comment type="caution">
    <text evidence="2">The sequence shown here is derived from an EMBL/GenBank/DDBJ whole genome shotgun (WGS) entry which is preliminary data.</text>
</comment>